<evidence type="ECO:0000256" key="3">
    <source>
        <dbReference type="ARBA" id="ARBA00023242"/>
    </source>
</evidence>
<feature type="region of interest" description="Disordered" evidence="4">
    <location>
        <begin position="274"/>
        <end position="311"/>
    </location>
</feature>
<comment type="caution">
    <text evidence="6">The sequence shown here is derived from an EMBL/GenBank/DDBJ whole genome shotgun (WGS) entry which is preliminary data.</text>
</comment>
<organism evidence="6 7">
    <name type="scientific">Monodon monoceros</name>
    <name type="common">Narwhal</name>
    <name type="synonym">Ceratodon monodon</name>
    <dbReference type="NCBI Taxonomy" id="40151"/>
    <lineage>
        <taxon>Eukaryota</taxon>
        <taxon>Metazoa</taxon>
        <taxon>Chordata</taxon>
        <taxon>Craniata</taxon>
        <taxon>Vertebrata</taxon>
        <taxon>Euteleostomi</taxon>
        <taxon>Mammalia</taxon>
        <taxon>Eutheria</taxon>
        <taxon>Laurasiatheria</taxon>
        <taxon>Artiodactyla</taxon>
        <taxon>Whippomorpha</taxon>
        <taxon>Cetacea</taxon>
        <taxon>Odontoceti</taxon>
        <taxon>Monodontidae</taxon>
        <taxon>Monodon</taxon>
    </lineage>
</organism>
<feature type="domain" description="CPSF6/7 RSLD" evidence="5">
    <location>
        <begin position="319"/>
        <end position="356"/>
    </location>
</feature>
<evidence type="ECO:0000313" key="7">
    <source>
        <dbReference type="Proteomes" id="UP000308365"/>
    </source>
</evidence>
<dbReference type="AlphaFoldDB" id="A0A4U1ENV1"/>
<evidence type="ECO:0000256" key="4">
    <source>
        <dbReference type="SAM" id="MobiDB-lite"/>
    </source>
</evidence>
<evidence type="ECO:0000256" key="2">
    <source>
        <dbReference type="ARBA" id="ARBA00022664"/>
    </source>
</evidence>
<evidence type="ECO:0000313" key="6">
    <source>
        <dbReference type="EMBL" id="TKC37576.1"/>
    </source>
</evidence>
<keyword evidence="2" id="KW-0507">mRNA processing</keyword>
<feature type="non-terminal residue" evidence="6">
    <location>
        <position position="1"/>
    </location>
</feature>
<accession>A0A4U1ENV1</accession>
<dbReference type="EMBL" id="RWIC01001120">
    <property type="protein sequence ID" value="TKC37576.1"/>
    <property type="molecule type" value="Genomic_DNA"/>
</dbReference>
<protein>
    <recommendedName>
        <fullName evidence="5">CPSF6/7 RSLD domain-containing protein</fullName>
    </recommendedName>
</protein>
<reference evidence="7" key="1">
    <citation type="journal article" date="2019" name="IScience">
        <title>Narwhal Genome Reveals Long-Term Low Genetic Diversity despite Current Large Abundance Size.</title>
        <authorList>
            <person name="Westbury M.V."/>
            <person name="Petersen B."/>
            <person name="Garde E."/>
            <person name="Heide-Jorgensen M.P."/>
            <person name="Lorenzen E.D."/>
        </authorList>
    </citation>
    <scope>NUCLEOTIDE SEQUENCE [LARGE SCALE GENOMIC DNA]</scope>
</reference>
<keyword evidence="3" id="KW-0539">Nucleus</keyword>
<dbReference type="GO" id="GO:0006397">
    <property type="term" value="P:mRNA processing"/>
    <property type="evidence" value="ECO:0007669"/>
    <property type="project" value="UniProtKB-KW"/>
</dbReference>
<feature type="compositionally biased region" description="Basic and acidic residues" evidence="4">
    <location>
        <begin position="296"/>
        <end position="311"/>
    </location>
</feature>
<evidence type="ECO:0000259" key="5">
    <source>
        <dbReference type="Pfam" id="PF25524"/>
    </source>
</evidence>
<sequence>PSEVTQRAPPPALDPLLLPRRADLQEVAAAAAEAEGRWRTEAEYGGHDQIDLYDDVISPSANNGDAPEDRDYMDTLPPTVGDDVGKGAAPNVVYTYTGKRIALYIGNLTWLRSQDKCLGKVKLVLREAVHVQPFHKVVEDGPVFQGLFLVGTDFLGQQDQEGHLHLFQVLQAHPVHQVLHLLLGLLIEEIALHHQFFFLDNLLGSLHWVHFLLVLHLQFQATAPLLVHHLHNRDHLHLQAPFHLAHLALLGHPLHSLLLRIFLDHLQVPHHQLHIGMPTSDSRGPPPTDPYGRPPPYDRGDYGPPGREMDTARTPLSEAEFEEIMNRNRAISSSAISRAVSDASAGDYGSAIETLYLLMIVAKFLLALCKIAFMELNPSLMVLDQDVNDQEKGIIVDHEKRVGVINPAVEIVMMIITEREAENERDTGTGTGTVIESATESASIVIVRRLDMPIKGILSQFIPKVN</sequence>
<dbReference type="Proteomes" id="UP000308365">
    <property type="component" value="Unassembled WGS sequence"/>
</dbReference>
<gene>
    <name evidence="6" type="ORF">EI555_012816</name>
</gene>
<name>A0A4U1ENV1_MONMO</name>
<dbReference type="Pfam" id="PF25524">
    <property type="entry name" value="RSLD_CPSF6"/>
    <property type="match status" value="1"/>
</dbReference>
<dbReference type="InterPro" id="IPR034772">
    <property type="entry name" value="CPSF6/7"/>
</dbReference>
<dbReference type="InterPro" id="IPR057951">
    <property type="entry name" value="CPSF6/7_RSLD_N"/>
</dbReference>
<comment type="subcellular location">
    <subcellularLocation>
        <location evidence="1">Nucleus</location>
    </subcellularLocation>
</comment>
<feature type="compositionally biased region" description="Pro residues" evidence="4">
    <location>
        <begin position="284"/>
        <end position="295"/>
    </location>
</feature>
<dbReference type="PANTHER" id="PTHR23204">
    <property type="entry name" value="CLEAVAGE AND POLYADENYLATION SPECIFIC FACTOR"/>
    <property type="match status" value="1"/>
</dbReference>
<proteinExistence type="predicted"/>
<dbReference type="GO" id="GO:0005634">
    <property type="term" value="C:nucleus"/>
    <property type="evidence" value="ECO:0007669"/>
    <property type="project" value="UniProtKB-SubCell"/>
</dbReference>
<evidence type="ECO:0000256" key="1">
    <source>
        <dbReference type="ARBA" id="ARBA00004123"/>
    </source>
</evidence>